<proteinExistence type="predicted"/>
<dbReference type="PROSITE" id="PS51354">
    <property type="entry name" value="GLUTAREDOXIN_2"/>
    <property type="match status" value="1"/>
</dbReference>
<sequence>MLNRIILFGIDGCSYTVAAKEDLARRKRPYEYHNVVKEQEALQRMLELTGGARLVPVIVEQGCIKIGFGGTCRV</sequence>
<keyword evidence="3" id="KW-1185">Reference proteome</keyword>
<dbReference type="InterPro" id="IPR002109">
    <property type="entry name" value="Glutaredoxin"/>
</dbReference>
<dbReference type="NCBIfam" id="NF041212">
    <property type="entry name" value="Uxx_star"/>
    <property type="match status" value="1"/>
</dbReference>
<reference evidence="2 3" key="1">
    <citation type="journal article" date="2018" name="Environ. Microbiol.">
        <title>Novel energy conservation strategies and behaviour of Pelotomaculum schinkii driving syntrophic propionate catabolism.</title>
        <authorList>
            <person name="Hidalgo-Ahumada C.A.P."/>
            <person name="Nobu M.K."/>
            <person name="Narihiro T."/>
            <person name="Tamaki H."/>
            <person name="Liu W.T."/>
            <person name="Kamagata Y."/>
            <person name="Stams A.J.M."/>
            <person name="Imachi H."/>
            <person name="Sousa D.Z."/>
        </authorList>
    </citation>
    <scope>NUCLEOTIDE SEQUENCE [LARGE SCALE GENOMIC DNA]</scope>
    <source>
        <strain evidence="2 3">HH</strain>
    </source>
</reference>
<evidence type="ECO:0000313" key="2">
    <source>
        <dbReference type="EMBL" id="TEB05294.1"/>
    </source>
</evidence>
<feature type="domain" description="Glutaredoxin" evidence="1">
    <location>
        <begin position="5"/>
        <end position="59"/>
    </location>
</feature>
<dbReference type="NCBIfam" id="NF041114">
    <property type="entry name" value="gluta_UXX_star_1"/>
    <property type="match status" value="1"/>
</dbReference>
<dbReference type="Pfam" id="PF00462">
    <property type="entry name" value="Glutaredoxin"/>
    <property type="match status" value="1"/>
</dbReference>
<dbReference type="Proteomes" id="UP000298324">
    <property type="component" value="Unassembled WGS sequence"/>
</dbReference>
<dbReference type="EMBL" id="QFGA01000002">
    <property type="protein sequence ID" value="TEB05294.1"/>
    <property type="molecule type" value="Genomic_DNA"/>
</dbReference>
<dbReference type="SUPFAM" id="SSF52833">
    <property type="entry name" value="Thioredoxin-like"/>
    <property type="match status" value="1"/>
</dbReference>
<dbReference type="RefSeq" id="WP_190240396.1">
    <property type="nucleotide sequence ID" value="NZ_QFGA01000002.1"/>
</dbReference>
<gene>
    <name evidence="2" type="ORF">Psch_02335</name>
</gene>
<accession>A0A4Y7R8K3</accession>
<evidence type="ECO:0000313" key="3">
    <source>
        <dbReference type="Proteomes" id="UP000298324"/>
    </source>
</evidence>
<dbReference type="AlphaFoldDB" id="A0A4Y7R8K3"/>
<evidence type="ECO:0000259" key="1">
    <source>
        <dbReference type="Pfam" id="PF00462"/>
    </source>
</evidence>
<organism evidence="2 3">
    <name type="scientific">Pelotomaculum schinkii</name>
    <dbReference type="NCBI Taxonomy" id="78350"/>
    <lineage>
        <taxon>Bacteria</taxon>
        <taxon>Bacillati</taxon>
        <taxon>Bacillota</taxon>
        <taxon>Clostridia</taxon>
        <taxon>Eubacteriales</taxon>
        <taxon>Desulfotomaculaceae</taxon>
        <taxon>Pelotomaculum</taxon>
    </lineage>
</organism>
<dbReference type="InterPro" id="IPR036249">
    <property type="entry name" value="Thioredoxin-like_sf"/>
</dbReference>
<protein>
    <submittedName>
        <fullName evidence="2">Glutaredoxin</fullName>
    </submittedName>
</protein>
<comment type="caution">
    <text evidence="2">The sequence shown here is derived from an EMBL/GenBank/DDBJ whole genome shotgun (WGS) entry which is preliminary data.</text>
</comment>
<dbReference type="Gene3D" id="3.40.30.10">
    <property type="entry name" value="Glutaredoxin"/>
    <property type="match status" value="1"/>
</dbReference>
<name>A0A4Y7R8K3_9FIRM</name>